<gene>
    <name evidence="10" type="ORF">ACFSL2_02520</name>
</gene>
<dbReference type="InterPro" id="IPR036625">
    <property type="entry name" value="E3-bd_dom_sf"/>
</dbReference>
<dbReference type="RefSeq" id="WP_377196317.1">
    <property type="nucleotide sequence ID" value="NZ_JBHUHF010000001.1"/>
</dbReference>
<dbReference type="CDD" id="cd06849">
    <property type="entry name" value="lipoyl_domain"/>
    <property type="match status" value="1"/>
</dbReference>
<feature type="domain" description="Lipoyl-binding" evidence="8">
    <location>
        <begin position="7"/>
        <end position="82"/>
    </location>
</feature>
<dbReference type="SUPFAM" id="SSF47005">
    <property type="entry name" value="Peripheral subunit-binding domain of 2-oxo acid dehydrogenase complex"/>
    <property type="match status" value="1"/>
</dbReference>
<dbReference type="InterPro" id="IPR001078">
    <property type="entry name" value="2-oxoacid_DH_actylTfrase"/>
</dbReference>
<comment type="similarity">
    <text evidence="2 6">Belongs to the 2-oxoacid dehydrogenase family.</text>
</comment>
<dbReference type="Gene3D" id="3.30.559.10">
    <property type="entry name" value="Chloramphenicol acetyltransferase-like domain"/>
    <property type="match status" value="1"/>
</dbReference>
<dbReference type="Pfam" id="PF00364">
    <property type="entry name" value="Biotin_lipoyl"/>
    <property type="match status" value="1"/>
</dbReference>
<feature type="region of interest" description="Disordered" evidence="7">
    <location>
        <begin position="96"/>
        <end position="135"/>
    </location>
</feature>
<evidence type="ECO:0000259" key="9">
    <source>
        <dbReference type="PROSITE" id="PS51826"/>
    </source>
</evidence>
<dbReference type="Pfam" id="PF02817">
    <property type="entry name" value="E3_binding"/>
    <property type="match status" value="1"/>
</dbReference>
<dbReference type="InterPro" id="IPR023213">
    <property type="entry name" value="CAT-like_dom_sf"/>
</dbReference>
<comment type="cofactor">
    <cofactor evidence="1 6">
        <name>(R)-lipoate</name>
        <dbReference type="ChEBI" id="CHEBI:83088"/>
    </cofactor>
</comment>
<evidence type="ECO:0000256" key="1">
    <source>
        <dbReference type="ARBA" id="ARBA00001938"/>
    </source>
</evidence>
<dbReference type="EC" id="2.3.1.-" evidence="6"/>
<dbReference type="PANTHER" id="PTHR43178:SF5">
    <property type="entry name" value="LIPOAMIDE ACYLTRANSFERASE COMPONENT OF BRANCHED-CHAIN ALPHA-KETO ACID DEHYDROGENASE COMPLEX, MITOCHONDRIAL"/>
    <property type="match status" value="1"/>
</dbReference>
<proteinExistence type="inferred from homology"/>
<keyword evidence="4 6" id="KW-0450">Lipoyl</keyword>
<evidence type="ECO:0000256" key="3">
    <source>
        <dbReference type="ARBA" id="ARBA00022679"/>
    </source>
</evidence>
<evidence type="ECO:0000256" key="6">
    <source>
        <dbReference type="RuleBase" id="RU003423"/>
    </source>
</evidence>
<evidence type="ECO:0000256" key="2">
    <source>
        <dbReference type="ARBA" id="ARBA00007317"/>
    </source>
</evidence>
<evidence type="ECO:0000259" key="8">
    <source>
        <dbReference type="PROSITE" id="PS50968"/>
    </source>
</evidence>
<dbReference type="InterPro" id="IPR000089">
    <property type="entry name" value="Biotin_lipoyl"/>
</dbReference>
<feature type="domain" description="Peripheral subunit-binding (PSBD)" evidence="9">
    <location>
        <begin position="157"/>
        <end position="194"/>
    </location>
</feature>
<keyword evidence="11" id="KW-1185">Reference proteome</keyword>
<evidence type="ECO:0000256" key="4">
    <source>
        <dbReference type="ARBA" id="ARBA00022823"/>
    </source>
</evidence>
<dbReference type="PROSITE" id="PS51826">
    <property type="entry name" value="PSBD"/>
    <property type="match status" value="1"/>
</dbReference>
<dbReference type="Pfam" id="PF00198">
    <property type="entry name" value="2-oxoacid_dh"/>
    <property type="match status" value="1"/>
</dbReference>
<dbReference type="SUPFAM" id="SSF51230">
    <property type="entry name" value="Single hybrid motif"/>
    <property type="match status" value="1"/>
</dbReference>
<dbReference type="InterPro" id="IPR011053">
    <property type="entry name" value="Single_hybrid_motif"/>
</dbReference>
<dbReference type="InterPro" id="IPR003016">
    <property type="entry name" value="2-oxoA_DH_lipoyl-BS"/>
</dbReference>
<dbReference type="Gene3D" id="2.40.50.100">
    <property type="match status" value="1"/>
</dbReference>
<evidence type="ECO:0000313" key="10">
    <source>
        <dbReference type="EMBL" id="MFD2024376.1"/>
    </source>
</evidence>
<reference evidence="11" key="1">
    <citation type="journal article" date="2019" name="Int. J. Syst. Evol. Microbiol.">
        <title>The Global Catalogue of Microorganisms (GCM) 10K type strain sequencing project: providing services to taxonomists for standard genome sequencing and annotation.</title>
        <authorList>
            <consortium name="The Broad Institute Genomics Platform"/>
            <consortium name="The Broad Institute Genome Sequencing Center for Infectious Disease"/>
            <person name="Wu L."/>
            <person name="Ma J."/>
        </authorList>
    </citation>
    <scope>NUCLEOTIDE SEQUENCE [LARGE SCALE GENOMIC DNA]</scope>
    <source>
        <strain evidence="11">CCM 7043</strain>
    </source>
</reference>
<dbReference type="SUPFAM" id="SSF52777">
    <property type="entry name" value="CoA-dependent acyltransferases"/>
    <property type="match status" value="1"/>
</dbReference>
<comment type="caution">
    <text evidence="10">The sequence shown here is derived from an EMBL/GenBank/DDBJ whole genome shotgun (WGS) entry which is preliminary data.</text>
</comment>
<dbReference type="EMBL" id="JBHUHF010000001">
    <property type="protein sequence ID" value="MFD2024376.1"/>
    <property type="molecule type" value="Genomic_DNA"/>
</dbReference>
<dbReference type="InterPro" id="IPR050743">
    <property type="entry name" value="2-oxoacid_DH_E2_comp"/>
</dbReference>
<sequence length="481" mass="49272">MTSTTTERTFLLPDLGEGLTEAEVVHWLVAAGDVVTTDQPVVEVETAKSVVEVPSPYAGRVAALHAVEGELVEVGRPLISIAPETADATAETYREEEQAGSGNVLIGYGTSAPTGPGRRRRPRGAPPAPVAGAAPVGATGPVAGAGPAATDHRPVKVISPIVRRLARDAGLDLRAIRPTGAGGVVTRSDVGAALASALQAPAAPDAVPAAGARESVVPKPGAPTALVRAAPVPAAPVPAASVPDATPPVSSGGERRIPLSGFRKAASRVLSRSRAEIPEATVWVDVDATALWDLREAARTSADPGPGLLAYLARFVVAGLKEYPVLNGRLDVERDEIVVPDAINLGVAVQGKQGLVVPAVLGAGSMTTAELDTALRELTARARAGRATAEELAAGTFTLNNYGSFRVDGSAAIINHPQVAILGIGRIIDRPWVVDGEIVPRKIAQLSFVFDHRVCDGGTAAGFVRSVADAIENPAAAIVRL</sequence>
<dbReference type="PROSITE" id="PS50968">
    <property type="entry name" value="BIOTINYL_LIPOYL"/>
    <property type="match status" value="1"/>
</dbReference>
<evidence type="ECO:0000256" key="5">
    <source>
        <dbReference type="ARBA" id="ARBA00023315"/>
    </source>
</evidence>
<evidence type="ECO:0000313" key="11">
    <source>
        <dbReference type="Proteomes" id="UP001597338"/>
    </source>
</evidence>
<dbReference type="PANTHER" id="PTHR43178">
    <property type="entry name" value="DIHYDROLIPOAMIDE ACETYLTRANSFERASE COMPONENT OF PYRUVATE DEHYDROGENASE COMPLEX"/>
    <property type="match status" value="1"/>
</dbReference>
<protein>
    <recommendedName>
        <fullName evidence="6">Dihydrolipoamide acetyltransferase component of pyruvate dehydrogenase complex</fullName>
        <ecNumber evidence="6">2.3.1.-</ecNumber>
    </recommendedName>
</protein>
<name>A0ABW4V0R5_9MICO</name>
<dbReference type="Proteomes" id="UP001597338">
    <property type="component" value="Unassembled WGS sequence"/>
</dbReference>
<keyword evidence="3 6" id="KW-0808">Transferase</keyword>
<dbReference type="PROSITE" id="PS00189">
    <property type="entry name" value="LIPOYL"/>
    <property type="match status" value="1"/>
</dbReference>
<accession>A0ABW4V0R5</accession>
<dbReference type="GO" id="GO:0016746">
    <property type="term" value="F:acyltransferase activity"/>
    <property type="evidence" value="ECO:0007669"/>
    <property type="project" value="UniProtKB-KW"/>
</dbReference>
<keyword evidence="5 6" id="KW-0012">Acyltransferase</keyword>
<evidence type="ECO:0000256" key="7">
    <source>
        <dbReference type="SAM" id="MobiDB-lite"/>
    </source>
</evidence>
<dbReference type="InterPro" id="IPR004167">
    <property type="entry name" value="PSBD"/>
</dbReference>
<organism evidence="10 11">
    <name type="scientific">Promicromonospora aerolata</name>
    <dbReference type="NCBI Taxonomy" id="195749"/>
    <lineage>
        <taxon>Bacteria</taxon>
        <taxon>Bacillati</taxon>
        <taxon>Actinomycetota</taxon>
        <taxon>Actinomycetes</taxon>
        <taxon>Micrococcales</taxon>
        <taxon>Promicromonosporaceae</taxon>
        <taxon>Promicromonospora</taxon>
    </lineage>
</organism>
<dbReference type="Gene3D" id="4.10.320.10">
    <property type="entry name" value="E3-binding domain"/>
    <property type="match status" value="1"/>
</dbReference>